<keyword evidence="3" id="KW-1185">Reference proteome</keyword>
<organism evidence="2 3">
    <name type="scientific">Stenotrophomonas bentonitica</name>
    <dbReference type="NCBI Taxonomy" id="1450134"/>
    <lineage>
        <taxon>Bacteria</taxon>
        <taxon>Pseudomonadati</taxon>
        <taxon>Pseudomonadota</taxon>
        <taxon>Gammaproteobacteria</taxon>
        <taxon>Lysobacterales</taxon>
        <taxon>Lysobacteraceae</taxon>
        <taxon>Stenotrophomonas</taxon>
    </lineage>
</organism>
<protein>
    <submittedName>
        <fullName evidence="2">IS1595 family transposase</fullName>
    </submittedName>
</protein>
<gene>
    <name evidence="2" type="ORF">AAE039_14660</name>
</gene>
<evidence type="ECO:0000313" key="2">
    <source>
        <dbReference type="EMBL" id="MEL3954798.1"/>
    </source>
</evidence>
<dbReference type="NCBIfam" id="NF033547">
    <property type="entry name" value="transpos_IS1595"/>
    <property type="match status" value="1"/>
</dbReference>
<dbReference type="Pfam" id="PF12762">
    <property type="entry name" value="DDE_Tnp_IS1595"/>
    <property type="match status" value="1"/>
</dbReference>
<dbReference type="InterPro" id="IPR024445">
    <property type="entry name" value="Tnp_ISXO2-like"/>
</dbReference>
<name>A0ABU9JQN5_9GAMM</name>
<dbReference type="SMART" id="SM01126">
    <property type="entry name" value="DDE_Tnp_IS1595"/>
    <property type="match status" value="1"/>
</dbReference>
<comment type="caution">
    <text evidence="2">The sequence shown here is derived from an EMBL/GenBank/DDBJ whole genome shotgun (WGS) entry which is preliminary data.</text>
</comment>
<dbReference type="EMBL" id="JBBYHY010000007">
    <property type="protein sequence ID" value="MEL3954798.1"/>
    <property type="molecule type" value="Genomic_DNA"/>
</dbReference>
<reference evidence="2 3" key="1">
    <citation type="submission" date="2024-04" db="EMBL/GenBank/DDBJ databases">
        <title>Bacterial endophytes with biocontrol capabilities against important plant pathogens.</title>
        <authorList>
            <person name="Alayande K.A."/>
        </authorList>
    </citation>
    <scope>NUCLEOTIDE SEQUENCE [LARGE SCALE GENOMIC DNA]</scope>
    <source>
        <strain evidence="2 3">KV22</strain>
    </source>
</reference>
<evidence type="ECO:0000313" key="3">
    <source>
        <dbReference type="Proteomes" id="UP001455088"/>
    </source>
</evidence>
<accession>A0ABU9JQN5</accession>
<proteinExistence type="predicted"/>
<sequence length="214" mass="23803">MALSRELGIGYDAAWLLKHKLMQAMVEREGRRQLAGWVQLDDAYFGGERRGGPRGRGADGKQAFVAAVQCSEEGHPEVMRLDVVKGFSADEIGAWATRHLAPDTVVVSDALAGFNAVGEVAGTSHRRLRTGSGGHKCDHPALRWVNVMLGNVKTALRGTYHGPRRKYAQRYLGEFCYRFNRRFELHRLVARLTYVLLRTPPLPYRMATVDAIAG</sequence>
<dbReference type="RefSeq" id="WP_157267241.1">
    <property type="nucleotide sequence ID" value="NZ_JBBYHY010000007.1"/>
</dbReference>
<feature type="domain" description="ISXO2-like transposase" evidence="1">
    <location>
        <begin position="33"/>
        <end position="180"/>
    </location>
</feature>
<dbReference type="Proteomes" id="UP001455088">
    <property type="component" value="Unassembled WGS sequence"/>
</dbReference>
<evidence type="ECO:0000259" key="1">
    <source>
        <dbReference type="SMART" id="SM01126"/>
    </source>
</evidence>